<dbReference type="EMBL" id="CAMAPE010000008">
    <property type="protein sequence ID" value="CAH9072679.1"/>
    <property type="molecule type" value="Genomic_DNA"/>
</dbReference>
<proteinExistence type="predicted"/>
<comment type="caution">
    <text evidence="2">The sequence shown here is derived from an EMBL/GenBank/DDBJ whole genome shotgun (WGS) entry which is preliminary data.</text>
</comment>
<keyword evidence="3" id="KW-1185">Reference proteome</keyword>
<protein>
    <submittedName>
        <fullName evidence="2">Uncharacterized protein</fullName>
    </submittedName>
</protein>
<organism evidence="2 3">
    <name type="scientific">Cuscuta europaea</name>
    <name type="common">European dodder</name>
    <dbReference type="NCBI Taxonomy" id="41803"/>
    <lineage>
        <taxon>Eukaryota</taxon>
        <taxon>Viridiplantae</taxon>
        <taxon>Streptophyta</taxon>
        <taxon>Embryophyta</taxon>
        <taxon>Tracheophyta</taxon>
        <taxon>Spermatophyta</taxon>
        <taxon>Magnoliopsida</taxon>
        <taxon>eudicotyledons</taxon>
        <taxon>Gunneridae</taxon>
        <taxon>Pentapetalae</taxon>
        <taxon>asterids</taxon>
        <taxon>lamiids</taxon>
        <taxon>Solanales</taxon>
        <taxon>Convolvulaceae</taxon>
        <taxon>Cuscuteae</taxon>
        <taxon>Cuscuta</taxon>
        <taxon>Cuscuta subgen. Cuscuta</taxon>
    </lineage>
</organism>
<accession>A0A9P0YR97</accession>
<feature type="non-terminal residue" evidence="2">
    <location>
        <position position="141"/>
    </location>
</feature>
<evidence type="ECO:0000313" key="3">
    <source>
        <dbReference type="Proteomes" id="UP001152484"/>
    </source>
</evidence>
<feature type="compositionally biased region" description="Polar residues" evidence="1">
    <location>
        <begin position="97"/>
        <end position="106"/>
    </location>
</feature>
<dbReference type="AlphaFoldDB" id="A0A9P0YR97"/>
<evidence type="ECO:0000313" key="2">
    <source>
        <dbReference type="EMBL" id="CAH9072679.1"/>
    </source>
</evidence>
<dbReference type="Proteomes" id="UP001152484">
    <property type="component" value="Unassembled WGS sequence"/>
</dbReference>
<feature type="region of interest" description="Disordered" evidence="1">
    <location>
        <begin position="82"/>
        <end position="141"/>
    </location>
</feature>
<evidence type="ECO:0000256" key="1">
    <source>
        <dbReference type="SAM" id="MobiDB-lite"/>
    </source>
</evidence>
<sequence length="141" mass="16236">MHKATQEAFLKQGGELQKHGQHIQATNQNLQNLDRVVKEDVQVDVMDLRNIVTAVAIEVNYLHPTRRRHVEVDSDPEIEALFQESQTPADAKRGEESTQASPSSKRSLAPKKAAETRRKNKLYQEEREIRKRKEEEAKARK</sequence>
<reference evidence="2" key="1">
    <citation type="submission" date="2022-07" db="EMBL/GenBank/DDBJ databases">
        <authorList>
            <person name="Macas J."/>
            <person name="Novak P."/>
            <person name="Neumann P."/>
        </authorList>
    </citation>
    <scope>NUCLEOTIDE SEQUENCE</scope>
</reference>
<feature type="compositionally biased region" description="Basic and acidic residues" evidence="1">
    <location>
        <begin position="112"/>
        <end position="141"/>
    </location>
</feature>
<gene>
    <name evidence="2" type="ORF">CEURO_LOCUS4473</name>
</gene>
<name>A0A9P0YR97_CUSEU</name>